<reference evidence="2" key="1">
    <citation type="journal article" date="2019" name="Plant J.">
        <title>Chlorella vulgaris genome assembly and annotation reveals the molecular basis for metabolic acclimation to high light conditions.</title>
        <authorList>
            <person name="Cecchin M."/>
            <person name="Marcolungo L."/>
            <person name="Rossato M."/>
            <person name="Girolomoni L."/>
            <person name="Cosentino E."/>
            <person name="Cuine S."/>
            <person name="Li-Beisson Y."/>
            <person name="Delledonne M."/>
            <person name="Ballottari M."/>
        </authorList>
    </citation>
    <scope>NUCLEOTIDE SEQUENCE</scope>
    <source>
        <strain evidence="2">211/11P</strain>
    </source>
</reference>
<name>A0A9D4TP56_CHLVU</name>
<feature type="region of interest" description="Disordered" evidence="1">
    <location>
        <begin position="1"/>
        <end position="21"/>
    </location>
</feature>
<gene>
    <name evidence="2" type="ORF">D9Q98_005251</name>
</gene>
<proteinExistence type="predicted"/>
<keyword evidence="3" id="KW-1185">Reference proteome</keyword>
<feature type="region of interest" description="Disordered" evidence="1">
    <location>
        <begin position="246"/>
        <end position="351"/>
    </location>
</feature>
<feature type="compositionally biased region" description="Low complexity" evidence="1">
    <location>
        <begin position="310"/>
        <end position="331"/>
    </location>
</feature>
<feature type="region of interest" description="Disordered" evidence="1">
    <location>
        <begin position="73"/>
        <end position="116"/>
    </location>
</feature>
<protein>
    <submittedName>
        <fullName evidence="2">Uncharacterized protein</fullName>
    </submittedName>
</protein>
<accession>A0A9D4TP56</accession>
<evidence type="ECO:0000313" key="3">
    <source>
        <dbReference type="Proteomes" id="UP001055712"/>
    </source>
</evidence>
<reference evidence="2" key="2">
    <citation type="submission" date="2020-11" db="EMBL/GenBank/DDBJ databases">
        <authorList>
            <person name="Cecchin M."/>
            <person name="Marcolungo L."/>
            <person name="Rossato M."/>
            <person name="Girolomoni L."/>
            <person name="Cosentino E."/>
            <person name="Cuine S."/>
            <person name="Li-Beisson Y."/>
            <person name="Delledonne M."/>
            <person name="Ballottari M."/>
        </authorList>
    </citation>
    <scope>NUCLEOTIDE SEQUENCE</scope>
    <source>
        <strain evidence="2">211/11P</strain>
        <tissue evidence="2">Whole cell</tissue>
    </source>
</reference>
<comment type="caution">
    <text evidence="2">The sequence shown here is derived from an EMBL/GenBank/DDBJ whole genome shotgun (WGS) entry which is preliminary data.</text>
</comment>
<feature type="compositionally biased region" description="Polar residues" evidence="1">
    <location>
        <begin position="1"/>
        <end position="10"/>
    </location>
</feature>
<feature type="compositionally biased region" description="Basic and acidic residues" evidence="1">
    <location>
        <begin position="74"/>
        <end position="113"/>
    </location>
</feature>
<organism evidence="2 3">
    <name type="scientific">Chlorella vulgaris</name>
    <name type="common">Green alga</name>
    <dbReference type="NCBI Taxonomy" id="3077"/>
    <lineage>
        <taxon>Eukaryota</taxon>
        <taxon>Viridiplantae</taxon>
        <taxon>Chlorophyta</taxon>
        <taxon>core chlorophytes</taxon>
        <taxon>Trebouxiophyceae</taxon>
        <taxon>Chlorellales</taxon>
        <taxon>Chlorellaceae</taxon>
        <taxon>Chlorella clade</taxon>
        <taxon>Chlorella</taxon>
    </lineage>
</organism>
<evidence type="ECO:0000313" key="2">
    <source>
        <dbReference type="EMBL" id="KAI3430659.1"/>
    </source>
</evidence>
<dbReference type="EMBL" id="SIDB01000007">
    <property type="protein sequence ID" value="KAI3430659.1"/>
    <property type="molecule type" value="Genomic_DNA"/>
</dbReference>
<dbReference type="Proteomes" id="UP001055712">
    <property type="component" value="Unassembled WGS sequence"/>
</dbReference>
<evidence type="ECO:0000256" key="1">
    <source>
        <dbReference type="SAM" id="MobiDB-lite"/>
    </source>
</evidence>
<dbReference type="AlphaFoldDB" id="A0A9D4TP56"/>
<sequence>MGYGQGNNEQAWGDSHDGQESPQLECCICFNPLSPKEEYLTVTCSACGTSTYHVDCATESLVDYMKVMSSKSASVDKNKEELQAREEEWQAEEEARREEEARAREQELSRHEIQEDESAMALQQVWEAAEEREAALGLAQPTLELLKSAKLASCQNILASHGFDDALAAAAAEALGYDADQAVLLLSSVGVVDGHGGVLPIEVASEVQSLLALAAGLGLNDPMRCVEEQVVAAAGNVEATAQALRQQAADQGCTPAETPPPASVWGKPRPQSEVNTGGGEDWGDADDYGGFGPPPTDGGDSQQASPGSESASQPATPAAAAAGTQLSPAATPFAPQASNFPGLPPGTPEQVHKDLQDYFAMLGIV</sequence>